<evidence type="ECO:0000256" key="3">
    <source>
        <dbReference type="ARBA" id="ARBA00022475"/>
    </source>
</evidence>
<dbReference type="GO" id="GO:0055085">
    <property type="term" value="P:transmembrane transport"/>
    <property type="evidence" value="ECO:0007669"/>
    <property type="project" value="InterPro"/>
</dbReference>
<feature type="transmembrane region" description="Helical" evidence="7">
    <location>
        <begin position="116"/>
        <end position="137"/>
    </location>
</feature>
<dbReference type="PANTHER" id="PTHR43744">
    <property type="entry name" value="ABC TRANSPORTER PERMEASE PROTEIN MG189-RELATED-RELATED"/>
    <property type="match status" value="1"/>
</dbReference>
<gene>
    <name evidence="10" type="ORF">HIR71_14745</name>
</gene>
<keyword evidence="6 7" id="KW-0472">Membrane</keyword>
<feature type="region of interest" description="Disordered" evidence="8">
    <location>
        <begin position="1"/>
        <end position="44"/>
    </location>
</feature>
<feature type="transmembrane region" description="Helical" evidence="7">
    <location>
        <begin position="149"/>
        <end position="169"/>
    </location>
</feature>
<dbReference type="AlphaFoldDB" id="A0A7Y0M2T6"/>
<dbReference type="GO" id="GO:0005886">
    <property type="term" value="C:plasma membrane"/>
    <property type="evidence" value="ECO:0007669"/>
    <property type="project" value="UniProtKB-SubCell"/>
</dbReference>
<sequence>MSTTPVSGPNTIAAPPRPATGRDPDGPAVPGAPSRRRRTRGRDEGDGRGVNWWLTVLLIVLSLTIFIPLYFTVVTALKTQDQLGGTGFALPTEFAWGNFAEAWRLTNYPRSALNSAAITVAAVVLTLLSNSMVAYAIARNMHRRLFKGLFYFFVSALFVPFPILMLPVAKQTALLGLDNQVGLILLYVVYGLSFNIFIFVAYINSIPRELEEAAVVDGASTWTVFWRIIFPLLTPMNATVGILTCLWVWNDFLLPLIIVSDPRGATLPLVQFQFQSQFTTNYTVAFASYLMVMAPLLIVYVVSQRWVISGVTRGAIK</sequence>
<organism evidence="10 11">
    <name type="scientific">Cellulomonas fimi</name>
    <dbReference type="NCBI Taxonomy" id="1708"/>
    <lineage>
        <taxon>Bacteria</taxon>
        <taxon>Bacillati</taxon>
        <taxon>Actinomycetota</taxon>
        <taxon>Actinomycetes</taxon>
        <taxon>Micrococcales</taxon>
        <taxon>Cellulomonadaceae</taxon>
        <taxon>Cellulomonas</taxon>
    </lineage>
</organism>
<proteinExistence type="inferred from homology"/>
<evidence type="ECO:0000256" key="1">
    <source>
        <dbReference type="ARBA" id="ARBA00004651"/>
    </source>
</evidence>
<dbReference type="Pfam" id="PF00528">
    <property type="entry name" value="BPD_transp_1"/>
    <property type="match status" value="1"/>
</dbReference>
<comment type="similarity">
    <text evidence="7">Belongs to the binding-protein-dependent transport system permease family.</text>
</comment>
<feature type="transmembrane region" description="Helical" evidence="7">
    <location>
        <begin position="50"/>
        <end position="71"/>
    </location>
</feature>
<keyword evidence="4 7" id="KW-0812">Transmembrane</keyword>
<evidence type="ECO:0000256" key="5">
    <source>
        <dbReference type="ARBA" id="ARBA00022989"/>
    </source>
</evidence>
<protein>
    <submittedName>
        <fullName evidence="10">Carbohydrate ABC transporter permease</fullName>
    </submittedName>
</protein>
<dbReference type="Proteomes" id="UP000562124">
    <property type="component" value="Unassembled WGS sequence"/>
</dbReference>
<evidence type="ECO:0000256" key="4">
    <source>
        <dbReference type="ARBA" id="ARBA00022692"/>
    </source>
</evidence>
<keyword evidence="5 7" id="KW-1133">Transmembrane helix</keyword>
<accession>A0A7Y0M2T6</accession>
<dbReference type="PROSITE" id="PS50928">
    <property type="entry name" value="ABC_TM1"/>
    <property type="match status" value="1"/>
</dbReference>
<dbReference type="Gene3D" id="1.10.3720.10">
    <property type="entry name" value="MetI-like"/>
    <property type="match status" value="1"/>
</dbReference>
<feature type="transmembrane region" description="Helical" evidence="7">
    <location>
        <begin position="282"/>
        <end position="303"/>
    </location>
</feature>
<dbReference type="InterPro" id="IPR000515">
    <property type="entry name" value="MetI-like"/>
</dbReference>
<evidence type="ECO:0000256" key="2">
    <source>
        <dbReference type="ARBA" id="ARBA00022448"/>
    </source>
</evidence>
<keyword evidence="11" id="KW-1185">Reference proteome</keyword>
<evidence type="ECO:0000256" key="8">
    <source>
        <dbReference type="SAM" id="MobiDB-lite"/>
    </source>
</evidence>
<name>A0A7Y0M2T6_CELFI</name>
<evidence type="ECO:0000259" key="9">
    <source>
        <dbReference type="PROSITE" id="PS50928"/>
    </source>
</evidence>
<evidence type="ECO:0000256" key="6">
    <source>
        <dbReference type="ARBA" id="ARBA00023136"/>
    </source>
</evidence>
<feature type="compositionally biased region" description="Polar residues" evidence="8">
    <location>
        <begin position="1"/>
        <end position="10"/>
    </location>
</feature>
<dbReference type="RefSeq" id="WP_169325829.1">
    <property type="nucleotide sequence ID" value="NZ_JABCJJ010000036.1"/>
</dbReference>
<comment type="caution">
    <text evidence="10">The sequence shown here is derived from an EMBL/GenBank/DDBJ whole genome shotgun (WGS) entry which is preliminary data.</text>
</comment>
<dbReference type="PANTHER" id="PTHR43744:SF12">
    <property type="entry name" value="ABC TRANSPORTER PERMEASE PROTEIN MG189-RELATED"/>
    <property type="match status" value="1"/>
</dbReference>
<evidence type="ECO:0000313" key="10">
    <source>
        <dbReference type="EMBL" id="NMR21457.1"/>
    </source>
</evidence>
<feature type="domain" description="ABC transmembrane type-1" evidence="9">
    <location>
        <begin position="112"/>
        <end position="303"/>
    </location>
</feature>
<evidence type="ECO:0000256" key="7">
    <source>
        <dbReference type="RuleBase" id="RU363032"/>
    </source>
</evidence>
<feature type="transmembrane region" description="Helical" evidence="7">
    <location>
        <begin position="181"/>
        <end position="203"/>
    </location>
</feature>
<evidence type="ECO:0000313" key="11">
    <source>
        <dbReference type="Proteomes" id="UP000562124"/>
    </source>
</evidence>
<dbReference type="EMBL" id="JABCJJ010000036">
    <property type="protein sequence ID" value="NMR21457.1"/>
    <property type="molecule type" value="Genomic_DNA"/>
</dbReference>
<dbReference type="CDD" id="cd06261">
    <property type="entry name" value="TM_PBP2"/>
    <property type="match status" value="1"/>
</dbReference>
<feature type="transmembrane region" description="Helical" evidence="7">
    <location>
        <begin position="224"/>
        <end position="249"/>
    </location>
</feature>
<keyword evidence="3" id="KW-1003">Cell membrane</keyword>
<comment type="subcellular location">
    <subcellularLocation>
        <location evidence="1 7">Cell membrane</location>
        <topology evidence="1 7">Multi-pass membrane protein</topology>
    </subcellularLocation>
</comment>
<dbReference type="InterPro" id="IPR035906">
    <property type="entry name" value="MetI-like_sf"/>
</dbReference>
<dbReference type="SUPFAM" id="SSF161098">
    <property type="entry name" value="MetI-like"/>
    <property type="match status" value="1"/>
</dbReference>
<reference evidence="10 11" key="1">
    <citation type="submission" date="2020-04" db="EMBL/GenBank/DDBJ databases">
        <title>Sequencing and Assembly of C. fimi.</title>
        <authorList>
            <person name="Ramsey A.R."/>
        </authorList>
    </citation>
    <scope>NUCLEOTIDE SEQUENCE [LARGE SCALE GENOMIC DNA]</scope>
    <source>
        <strain evidence="10 11">SB</strain>
    </source>
</reference>
<keyword evidence="2 7" id="KW-0813">Transport</keyword>